<evidence type="ECO:0000256" key="2">
    <source>
        <dbReference type="SAM" id="MobiDB-lite"/>
    </source>
</evidence>
<evidence type="ECO:0000313" key="4">
    <source>
        <dbReference type="EMBL" id="GHP09833.1"/>
    </source>
</evidence>
<feature type="region of interest" description="Disordered" evidence="2">
    <location>
        <begin position="1"/>
        <end position="52"/>
    </location>
</feature>
<dbReference type="SMART" id="SM00456">
    <property type="entry name" value="WW"/>
    <property type="match status" value="1"/>
</dbReference>
<evidence type="ECO:0000313" key="5">
    <source>
        <dbReference type="Proteomes" id="UP000660262"/>
    </source>
</evidence>
<name>A0A830HT45_9CHLO</name>
<keyword evidence="1" id="KW-0175">Coiled coil</keyword>
<protein>
    <recommendedName>
        <fullName evidence="3">WW domain-containing protein</fullName>
    </recommendedName>
</protein>
<dbReference type="CDD" id="cd00201">
    <property type="entry name" value="WW"/>
    <property type="match status" value="1"/>
</dbReference>
<dbReference type="Gene3D" id="3.30.1470.10">
    <property type="entry name" value="Photosystem I PsaD, reaction center subunit II"/>
    <property type="match status" value="1"/>
</dbReference>
<gene>
    <name evidence="4" type="ORF">PPROV_000856800</name>
</gene>
<feature type="coiled-coil region" evidence="1">
    <location>
        <begin position="294"/>
        <end position="369"/>
    </location>
</feature>
<feature type="domain" description="WW" evidence="3">
    <location>
        <begin position="88"/>
        <end position="121"/>
    </location>
</feature>
<dbReference type="PANTHER" id="PTHR21715:SF0">
    <property type="entry name" value="RH04127P"/>
    <property type="match status" value="1"/>
</dbReference>
<proteinExistence type="predicted"/>
<reference evidence="4" key="1">
    <citation type="submission" date="2020-10" db="EMBL/GenBank/DDBJ databases">
        <title>Unveiling of a novel bifunctional photoreceptor, Dualchrome1, isolated from a cosmopolitan green alga.</title>
        <authorList>
            <person name="Suzuki S."/>
            <person name="Kawachi M."/>
        </authorList>
    </citation>
    <scope>NUCLEOTIDE SEQUENCE</scope>
    <source>
        <strain evidence="4">NIES 2893</strain>
    </source>
</reference>
<dbReference type="PROSITE" id="PS50020">
    <property type="entry name" value="WW_DOMAIN_2"/>
    <property type="match status" value="1"/>
</dbReference>
<evidence type="ECO:0000256" key="1">
    <source>
        <dbReference type="SAM" id="Coils"/>
    </source>
</evidence>
<feature type="compositionally biased region" description="Polar residues" evidence="2">
    <location>
        <begin position="17"/>
        <end position="31"/>
    </location>
</feature>
<dbReference type="AlphaFoldDB" id="A0A830HT45"/>
<evidence type="ECO:0000259" key="3">
    <source>
        <dbReference type="PROSITE" id="PS50020"/>
    </source>
</evidence>
<dbReference type="InterPro" id="IPR036020">
    <property type="entry name" value="WW_dom_sf"/>
</dbReference>
<dbReference type="Proteomes" id="UP000660262">
    <property type="component" value="Unassembled WGS sequence"/>
</dbReference>
<dbReference type="SUPFAM" id="SSF51045">
    <property type="entry name" value="WW domain"/>
    <property type="match status" value="1"/>
</dbReference>
<dbReference type="InterPro" id="IPR001202">
    <property type="entry name" value="WW_dom"/>
</dbReference>
<dbReference type="Pfam" id="PF00397">
    <property type="entry name" value="WW"/>
    <property type="match status" value="1"/>
</dbReference>
<dbReference type="OrthoDB" id="406077at2759"/>
<sequence>MATRPASATRIRLAQGQGVQASSNAAHQSVVSRAESGAEDNSLVGGGGEEMEDEPASAEEILKMALHLGMDPANDEALLWIAAEAYDAPLPDPWTEHFDWEGRVYFYNANTDAVTRDHPLDDFYRELYKAYKNHGAVAASKLGDAQMRAVAAAAAAANAAATANTKAAAAPAAESTPAPASNDEMKELMRTMAENSKSMAENAKAMAESSRNPLAFVAAATAAVAGTGLPNAPPALNPADIEKLLNSVARGDSSASAATNDLTNLIAQLNSVNYTSSTMVGDVAAKDSANEAAVTVLKDRLEKAEAAANAAQEAAAAERSNAALQSMADRLARAEESAKMAADLALEERRKAERVMQQAVEAAAASQRQTSGSDTAAAAAVEQAAAAFNRDLLAA</sequence>
<organism evidence="4 5">
    <name type="scientific">Pycnococcus provasolii</name>
    <dbReference type="NCBI Taxonomy" id="41880"/>
    <lineage>
        <taxon>Eukaryota</taxon>
        <taxon>Viridiplantae</taxon>
        <taxon>Chlorophyta</taxon>
        <taxon>Pseudoscourfieldiophyceae</taxon>
        <taxon>Pseudoscourfieldiales</taxon>
        <taxon>Pycnococcaceae</taxon>
        <taxon>Pycnococcus</taxon>
    </lineage>
</organism>
<dbReference type="EMBL" id="BNJQ01000026">
    <property type="protein sequence ID" value="GHP09833.1"/>
    <property type="molecule type" value="Genomic_DNA"/>
</dbReference>
<accession>A0A830HT45</accession>
<keyword evidence="5" id="KW-1185">Reference proteome</keyword>
<comment type="caution">
    <text evidence="4">The sequence shown here is derived from an EMBL/GenBank/DDBJ whole genome shotgun (WGS) entry which is preliminary data.</text>
</comment>
<dbReference type="InterPro" id="IPR053233">
    <property type="entry name" value="ABRA-related"/>
</dbReference>
<dbReference type="PANTHER" id="PTHR21715">
    <property type="entry name" value="RH04127P"/>
    <property type="match status" value="1"/>
</dbReference>